<dbReference type="CDD" id="cd11717">
    <property type="entry name" value="THUMP_THUMPD1_like"/>
    <property type="match status" value="1"/>
</dbReference>
<evidence type="ECO:0000256" key="1">
    <source>
        <dbReference type="PROSITE-ProRule" id="PRU00529"/>
    </source>
</evidence>
<dbReference type="EMBL" id="CCBQ010000001">
    <property type="protein sequence ID" value="CDO91707.1"/>
    <property type="molecule type" value="Genomic_DNA"/>
</dbReference>
<dbReference type="GO" id="GO:0003723">
    <property type="term" value="F:RNA binding"/>
    <property type="evidence" value="ECO:0007669"/>
    <property type="project" value="UniProtKB-UniRule"/>
</dbReference>
<feature type="domain" description="THUMP" evidence="3">
    <location>
        <begin position="156"/>
        <end position="266"/>
    </location>
</feature>
<accession>A0A0A8L0Q5</accession>
<evidence type="ECO:0000259" key="3">
    <source>
        <dbReference type="PROSITE" id="PS51165"/>
    </source>
</evidence>
<dbReference type="Gene3D" id="3.30.2300.10">
    <property type="entry name" value="THUMP superfamily"/>
    <property type="match status" value="1"/>
</dbReference>
<evidence type="ECO:0000313" key="4">
    <source>
        <dbReference type="EMBL" id="CDO91707.1"/>
    </source>
</evidence>
<reference evidence="4 5" key="1">
    <citation type="submission" date="2014-03" db="EMBL/GenBank/DDBJ databases">
        <title>The genome of Kluyveromyces dobzhanskii.</title>
        <authorList>
            <person name="Nystedt B."/>
            <person name="Astrom S."/>
        </authorList>
    </citation>
    <scope>NUCLEOTIDE SEQUENCE [LARGE SCALE GENOMIC DNA]</scope>
    <source>
        <strain evidence="4 5">CBS 2104</strain>
    </source>
</reference>
<dbReference type="PANTHER" id="PTHR13452">
    <property type="entry name" value="THUMP DOMAIN CONTAINING PROTEIN 1-RELATED"/>
    <property type="match status" value="1"/>
</dbReference>
<name>A0A0A8L0Q5_9SACH</name>
<proteinExistence type="predicted"/>
<gene>
    <name evidence="4" type="ORF">KLDO_g41</name>
</gene>
<evidence type="ECO:0000256" key="2">
    <source>
        <dbReference type="SAM" id="MobiDB-lite"/>
    </source>
</evidence>
<dbReference type="FunFam" id="3.30.2300.10:FF:000001">
    <property type="entry name" value="THUMP domain-containing protein 1"/>
    <property type="match status" value="1"/>
</dbReference>
<comment type="caution">
    <text evidence="4">The sequence shown here is derived from an EMBL/GenBank/DDBJ whole genome shotgun (WGS) entry which is preliminary data.</text>
</comment>
<sequence>MAKRTRTDSKGGIIKRYKVVRSTLDPNTSGIYISCTRTKEKAAASEILSILEEKVEEYYADELNVMNASSLEEPDSADSTTGENSSQGPKKELSIEEEVQQELEELKSHKSTLVDTKRNKPILEQIDLQAECLVFIKTRKPIVPEKFVHRIIKDLADPNDLKKRTRFVQKLTPVTDSSHASMEELAKLCERVLPQHFHEEGSEPVKFAVEINKRNFNTMDKMEMIKYIAGFVGKQGSLNHTVDLKNYDKLVLLQCFKNNIGMCVVNKDYRTDYKKYNVQEIFEQKHKNKDTDITNPVITPAESSL</sequence>
<protein>
    <submittedName>
        <fullName evidence="4">WGS project CCBQ000000000 data, contig 00028</fullName>
    </submittedName>
</protein>
<dbReference type="GO" id="GO:0006400">
    <property type="term" value="P:tRNA modification"/>
    <property type="evidence" value="ECO:0007669"/>
    <property type="project" value="InterPro"/>
</dbReference>
<dbReference type="InterPro" id="IPR040183">
    <property type="entry name" value="THUMPD1-like"/>
</dbReference>
<dbReference type="PANTHER" id="PTHR13452:SF10">
    <property type="entry name" value="THUMP DOMAIN-CONTAINING PROTEIN 1"/>
    <property type="match status" value="1"/>
</dbReference>
<dbReference type="Pfam" id="PF02926">
    <property type="entry name" value="THUMP"/>
    <property type="match status" value="1"/>
</dbReference>
<organism evidence="4 5">
    <name type="scientific">Kluyveromyces dobzhanskii CBS 2104</name>
    <dbReference type="NCBI Taxonomy" id="1427455"/>
    <lineage>
        <taxon>Eukaryota</taxon>
        <taxon>Fungi</taxon>
        <taxon>Dikarya</taxon>
        <taxon>Ascomycota</taxon>
        <taxon>Saccharomycotina</taxon>
        <taxon>Saccharomycetes</taxon>
        <taxon>Saccharomycetales</taxon>
        <taxon>Saccharomycetaceae</taxon>
        <taxon>Kluyveromyces</taxon>
    </lineage>
</organism>
<feature type="compositionally biased region" description="Polar residues" evidence="2">
    <location>
        <begin position="77"/>
        <end position="88"/>
    </location>
</feature>
<dbReference type="SMART" id="SM00981">
    <property type="entry name" value="THUMP"/>
    <property type="match status" value="1"/>
</dbReference>
<dbReference type="InterPro" id="IPR004114">
    <property type="entry name" value="THUMP_dom"/>
</dbReference>
<evidence type="ECO:0000313" key="5">
    <source>
        <dbReference type="Proteomes" id="UP000031516"/>
    </source>
</evidence>
<dbReference type="AlphaFoldDB" id="A0A0A8L0Q5"/>
<dbReference type="PROSITE" id="PS51165">
    <property type="entry name" value="THUMP"/>
    <property type="match status" value="1"/>
</dbReference>
<dbReference type="Proteomes" id="UP000031516">
    <property type="component" value="Unassembled WGS sequence"/>
</dbReference>
<keyword evidence="1" id="KW-0694">RNA-binding</keyword>
<feature type="region of interest" description="Disordered" evidence="2">
    <location>
        <begin position="71"/>
        <end position="96"/>
    </location>
</feature>
<dbReference type="SUPFAM" id="SSF143437">
    <property type="entry name" value="THUMP domain-like"/>
    <property type="match status" value="1"/>
</dbReference>
<keyword evidence="5" id="KW-1185">Reference proteome</keyword>
<dbReference type="OrthoDB" id="367221at2759"/>